<sequence>MAGLLSRLFGKKEEQPPVVPQVTSLGGKNTNASLDVVKGQENRWNITSLTNALPHYELEKVAIIHSNRDFYVDLPLELKPFMLQKNKNFVFHEDKSFDGFGYYSDIPMRTGIMELVELLNKHRLIAAKEWLEEATGTFENETKWGVLHINPYGKTGRIGEENALEVQVYKTDEFTHRVFRSIYRELKSNNHEISKIGLNEVNRYNCFLTEFRLYGVFLNEKGTEQEVILQNDGKASVQALEESSLEDRKFSLQKWFASTTARDAGSNDKAWSSLKYYDLFIDKEDLTIGFTASATLQGASAVTSMAIGKSKVVPLTKQGLSSLMSEGIDRSTAYQLSMLGARNEIVIT</sequence>
<dbReference type="OrthoDB" id="2872188at2"/>
<evidence type="ECO:0000313" key="2">
    <source>
        <dbReference type="Proteomes" id="UP000468766"/>
    </source>
</evidence>
<dbReference type="EMBL" id="WBXO01000004">
    <property type="protein sequence ID" value="KAB2952996.1"/>
    <property type="molecule type" value="Genomic_DNA"/>
</dbReference>
<proteinExistence type="predicted"/>
<reference evidence="1 2" key="1">
    <citation type="submission" date="2019-10" db="EMBL/GenBank/DDBJ databases">
        <title>Whole-genome sequence of the extremophile Heliorestis acidaminivorans DSM 24790.</title>
        <authorList>
            <person name="Kyndt J.A."/>
            <person name="Meyer T.E."/>
        </authorList>
    </citation>
    <scope>NUCLEOTIDE SEQUENCE [LARGE SCALE GENOMIC DNA]</scope>
    <source>
        <strain evidence="1 2">DSM 24790</strain>
    </source>
</reference>
<protein>
    <submittedName>
        <fullName evidence="1">Uncharacterized protein</fullName>
    </submittedName>
</protein>
<evidence type="ECO:0000313" key="1">
    <source>
        <dbReference type="EMBL" id="KAB2952996.1"/>
    </source>
</evidence>
<organism evidence="1 2">
    <name type="scientific">Heliorestis acidaminivorans</name>
    <dbReference type="NCBI Taxonomy" id="553427"/>
    <lineage>
        <taxon>Bacteria</taxon>
        <taxon>Bacillati</taxon>
        <taxon>Bacillota</taxon>
        <taxon>Clostridia</taxon>
        <taxon>Eubacteriales</taxon>
        <taxon>Heliobacteriaceae</taxon>
        <taxon>Heliorestis</taxon>
    </lineage>
</organism>
<comment type="caution">
    <text evidence="1">The sequence shown here is derived from an EMBL/GenBank/DDBJ whole genome shotgun (WGS) entry which is preliminary data.</text>
</comment>
<accession>A0A6I0F328</accession>
<dbReference type="RefSeq" id="WP_151619656.1">
    <property type="nucleotide sequence ID" value="NZ_WBXO01000004.1"/>
</dbReference>
<dbReference type="AlphaFoldDB" id="A0A6I0F328"/>
<keyword evidence="2" id="KW-1185">Reference proteome</keyword>
<gene>
    <name evidence="1" type="ORF">F9B85_06955</name>
</gene>
<name>A0A6I0F328_9FIRM</name>
<dbReference type="Proteomes" id="UP000468766">
    <property type="component" value="Unassembled WGS sequence"/>
</dbReference>